<comment type="subcellular location">
    <subcellularLocation>
        <location evidence="1 11">Cytoplasm</location>
    </subcellularLocation>
</comment>
<evidence type="ECO:0000256" key="11">
    <source>
        <dbReference type="HAMAP-Rule" id="MF_01220"/>
    </source>
</evidence>
<gene>
    <name evidence="11" type="primary">pyrH</name>
    <name evidence="13" type="ORF">JYK02_26895</name>
</gene>
<evidence type="ECO:0000256" key="4">
    <source>
        <dbReference type="ARBA" id="ARBA00022490"/>
    </source>
</evidence>
<dbReference type="HAMAP" id="MF_01220_B">
    <property type="entry name" value="PyrH_B"/>
    <property type="match status" value="1"/>
</dbReference>
<dbReference type="EC" id="2.7.4.22" evidence="11"/>
<evidence type="ECO:0000313" key="13">
    <source>
        <dbReference type="EMBL" id="MBN8231152.1"/>
    </source>
</evidence>
<comment type="pathway">
    <text evidence="2 11">Pyrimidine metabolism; CTP biosynthesis via de novo pathway; UDP from UMP (UMPK route): step 1/1.</text>
</comment>
<evidence type="ECO:0000256" key="3">
    <source>
        <dbReference type="ARBA" id="ARBA00007614"/>
    </source>
</evidence>
<keyword evidence="14" id="KW-1185">Reference proteome</keyword>
<evidence type="ECO:0000256" key="6">
    <source>
        <dbReference type="ARBA" id="ARBA00022741"/>
    </source>
</evidence>
<evidence type="ECO:0000256" key="9">
    <source>
        <dbReference type="ARBA" id="ARBA00022975"/>
    </source>
</evidence>
<feature type="binding site" evidence="11">
    <location>
        <position position="170"/>
    </location>
    <ligand>
        <name>ATP</name>
        <dbReference type="ChEBI" id="CHEBI:30616"/>
    </ligand>
</feature>
<dbReference type="PANTHER" id="PTHR42833">
    <property type="entry name" value="URIDYLATE KINASE"/>
    <property type="match status" value="1"/>
</dbReference>
<dbReference type="SUPFAM" id="SSF53633">
    <property type="entry name" value="Carbamate kinase-like"/>
    <property type="match status" value="1"/>
</dbReference>
<evidence type="ECO:0000313" key="14">
    <source>
        <dbReference type="Proteomes" id="UP000664052"/>
    </source>
</evidence>
<feature type="binding site" evidence="11">
    <location>
        <position position="61"/>
    </location>
    <ligand>
        <name>ATP</name>
        <dbReference type="ChEBI" id="CHEBI:30616"/>
    </ligand>
</feature>
<evidence type="ECO:0000256" key="8">
    <source>
        <dbReference type="ARBA" id="ARBA00022840"/>
    </source>
</evidence>
<comment type="subunit">
    <text evidence="11">Homohexamer.</text>
</comment>
<dbReference type="NCBIfam" id="TIGR02075">
    <property type="entry name" value="pyrH_bact"/>
    <property type="match status" value="1"/>
</dbReference>
<dbReference type="Gene3D" id="3.40.1160.10">
    <property type="entry name" value="Acetylglutamate kinase-like"/>
    <property type="match status" value="1"/>
</dbReference>
<keyword evidence="6 11" id="KW-0547">Nucleotide-binding</keyword>
<evidence type="ECO:0000256" key="7">
    <source>
        <dbReference type="ARBA" id="ARBA00022777"/>
    </source>
</evidence>
<feature type="binding site" evidence="11">
    <location>
        <begin position="137"/>
        <end position="144"/>
    </location>
    <ligand>
        <name>UMP</name>
        <dbReference type="ChEBI" id="CHEBI:57865"/>
    </ligand>
</feature>
<keyword evidence="7 11" id="KW-0418">Kinase</keyword>
<accession>A0ABS3DIK5</accession>
<feature type="binding site" evidence="11">
    <location>
        <begin position="14"/>
        <end position="17"/>
    </location>
    <ligand>
        <name>ATP</name>
        <dbReference type="ChEBI" id="CHEBI:30616"/>
    </ligand>
</feature>
<name>A0ABS3DIK5_9BACT</name>
<organism evidence="13 14">
    <name type="scientific">Corallococcus macrosporus</name>
    <dbReference type="NCBI Taxonomy" id="35"/>
    <lineage>
        <taxon>Bacteria</taxon>
        <taxon>Pseudomonadati</taxon>
        <taxon>Myxococcota</taxon>
        <taxon>Myxococcia</taxon>
        <taxon>Myxococcales</taxon>
        <taxon>Cystobacterineae</taxon>
        <taxon>Myxococcaceae</taxon>
        <taxon>Corallococcus</taxon>
    </lineage>
</organism>
<proteinExistence type="inferred from homology"/>
<dbReference type="PIRSF" id="PIRSF005650">
    <property type="entry name" value="Uridylate_kin"/>
    <property type="match status" value="1"/>
</dbReference>
<keyword evidence="4 11" id="KW-0963">Cytoplasm</keyword>
<dbReference type="EMBL" id="JAFIMU010000008">
    <property type="protein sequence ID" value="MBN8231152.1"/>
    <property type="molecule type" value="Genomic_DNA"/>
</dbReference>
<dbReference type="InterPro" id="IPR036393">
    <property type="entry name" value="AceGlu_kinase-like_sf"/>
</dbReference>
<dbReference type="GO" id="GO:0033862">
    <property type="term" value="F:UMP kinase activity"/>
    <property type="evidence" value="ECO:0007669"/>
    <property type="project" value="UniProtKB-EC"/>
</dbReference>
<dbReference type="Proteomes" id="UP000664052">
    <property type="component" value="Unassembled WGS sequence"/>
</dbReference>
<evidence type="ECO:0000256" key="2">
    <source>
        <dbReference type="ARBA" id="ARBA00004791"/>
    </source>
</evidence>
<feature type="domain" description="Aspartate/glutamate/uridylate kinase" evidence="12">
    <location>
        <begin position="9"/>
        <end position="218"/>
    </location>
</feature>
<comment type="similarity">
    <text evidence="3 11">Belongs to the UMP kinase family.</text>
</comment>
<sequence>MSESTSPYKRILLKLSGEALMGEGKYGIHPPTLTRIAEEVAELSRTGLEIALVIGGGNIFRGVAGATEGMDRASADYMGMLATCINSMALQDALEKQGLKTRVQSAIKMEQIAEPYIRRRAVRHLEKGRVVIFAAGTGNPYFTTDTAASLRAMEINAQVILKATKVDGVYNADPKKDPSAKRYRTLTYMDVLKQNLNVMDSTAISLCMDNKLPIIVFDLGTRGNIQRAVTGHGEFGTVVGAAETAWA</sequence>
<keyword evidence="8 11" id="KW-0067">ATP-binding</keyword>
<reference evidence="13 14" key="1">
    <citation type="submission" date="2021-02" db="EMBL/GenBank/DDBJ databases">
        <title>De Novo genome assembly of isolated myxobacteria.</title>
        <authorList>
            <person name="Stevens D.C."/>
        </authorList>
    </citation>
    <scope>NUCLEOTIDE SEQUENCE [LARGE SCALE GENOMIC DNA]</scope>
    <source>
        <strain evidence="13 14">ATCC 29039</strain>
    </source>
</reference>
<evidence type="ECO:0000256" key="10">
    <source>
        <dbReference type="ARBA" id="ARBA00047767"/>
    </source>
</evidence>
<evidence type="ECO:0000256" key="5">
    <source>
        <dbReference type="ARBA" id="ARBA00022679"/>
    </source>
</evidence>
<comment type="function">
    <text evidence="11">Catalyzes the reversible phosphorylation of UMP to UDP.</text>
</comment>
<dbReference type="InterPro" id="IPR001048">
    <property type="entry name" value="Asp/Glu/Uridylate_kinase"/>
</dbReference>
<evidence type="ECO:0000256" key="1">
    <source>
        <dbReference type="ARBA" id="ARBA00004496"/>
    </source>
</evidence>
<dbReference type="PANTHER" id="PTHR42833:SF4">
    <property type="entry name" value="URIDYLATE KINASE PUMPKIN, CHLOROPLASTIC"/>
    <property type="match status" value="1"/>
</dbReference>
<dbReference type="RefSeq" id="WP_207055379.1">
    <property type="nucleotide sequence ID" value="NZ_JAFIMU010000008.1"/>
</dbReference>
<feature type="binding site" evidence="11">
    <location>
        <position position="57"/>
    </location>
    <ligand>
        <name>ATP</name>
        <dbReference type="ChEBI" id="CHEBI:30616"/>
    </ligand>
</feature>
<feature type="binding site" evidence="11">
    <location>
        <position position="173"/>
    </location>
    <ligand>
        <name>ATP</name>
        <dbReference type="ChEBI" id="CHEBI:30616"/>
    </ligand>
</feature>
<comment type="caution">
    <text evidence="13">The sequence shown here is derived from an EMBL/GenBank/DDBJ whole genome shotgun (WGS) entry which is preliminary data.</text>
</comment>
<comment type="activity regulation">
    <text evidence="11">Inhibited by UTP.</text>
</comment>
<dbReference type="InterPro" id="IPR011817">
    <property type="entry name" value="Uridylate_kinase"/>
</dbReference>
<dbReference type="Pfam" id="PF00696">
    <property type="entry name" value="AA_kinase"/>
    <property type="match status" value="1"/>
</dbReference>
<protein>
    <recommendedName>
        <fullName evidence="11">Uridylate kinase</fullName>
        <shortName evidence="11">UK</shortName>
        <ecNumber evidence="11">2.7.4.22</ecNumber>
    </recommendedName>
    <alternativeName>
        <fullName evidence="11">Uridine monophosphate kinase</fullName>
        <shortName evidence="11">UMP kinase</shortName>
        <shortName evidence="11">UMPK</shortName>
    </alternativeName>
</protein>
<feature type="binding site" evidence="11">
    <location>
        <position position="56"/>
    </location>
    <ligand>
        <name>UMP</name>
        <dbReference type="ChEBI" id="CHEBI:57865"/>
    </ligand>
</feature>
<evidence type="ECO:0000259" key="12">
    <source>
        <dbReference type="Pfam" id="PF00696"/>
    </source>
</evidence>
<dbReference type="CDD" id="cd04254">
    <property type="entry name" value="AAK_UMPK-PyrH-Ec"/>
    <property type="match status" value="1"/>
</dbReference>
<keyword evidence="9 11" id="KW-0665">Pyrimidine biosynthesis</keyword>
<comment type="caution">
    <text evidence="11">Lacks conserved residue(s) required for the propagation of feature annotation.</text>
</comment>
<feature type="binding site" evidence="11">
    <location>
        <position position="164"/>
    </location>
    <ligand>
        <name>ATP</name>
        <dbReference type="ChEBI" id="CHEBI:30616"/>
    </ligand>
</feature>
<comment type="catalytic activity">
    <reaction evidence="10 11">
        <text>UMP + ATP = UDP + ADP</text>
        <dbReference type="Rhea" id="RHEA:24400"/>
        <dbReference type="ChEBI" id="CHEBI:30616"/>
        <dbReference type="ChEBI" id="CHEBI:57865"/>
        <dbReference type="ChEBI" id="CHEBI:58223"/>
        <dbReference type="ChEBI" id="CHEBI:456216"/>
        <dbReference type="EC" id="2.7.4.22"/>
    </reaction>
</comment>
<keyword evidence="5 11" id="KW-0808">Transferase</keyword>
<feature type="binding site" evidence="11">
    <location>
        <position position="76"/>
    </location>
    <ligand>
        <name>UMP</name>
        <dbReference type="ChEBI" id="CHEBI:57865"/>
    </ligand>
</feature>
<dbReference type="InterPro" id="IPR015963">
    <property type="entry name" value="Uridylate_kinase_bac"/>
</dbReference>